<dbReference type="SUPFAM" id="SSF56059">
    <property type="entry name" value="Glutathione synthetase ATP-binding domain-like"/>
    <property type="match status" value="1"/>
</dbReference>
<gene>
    <name evidence="9" type="ORF">LEMA_P111600.1</name>
</gene>
<dbReference type="SUPFAM" id="SSF51230">
    <property type="entry name" value="Single hybrid motif"/>
    <property type="match status" value="1"/>
</dbReference>
<feature type="domain" description="Biotin carboxylation" evidence="8">
    <location>
        <begin position="26"/>
        <end position="463"/>
    </location>
</feature>
<sequence>MPIFNSTAFIPLETNDLKMSRAPARPIKRLLIANRGEIATRIISSARELDLETYAIYTNGDDSHAARAAHMIKLDSVSSFMSTDAIITICKQHEIDAVHPGYGFLSESEVFAKRAWEEAGAAVVGPGWGILEDTGNKLKARQLAERCQVPVAPALHNPTNRVEDVRQFAAQVGYPVMVKAVDGGGGRGIRLIREENELASLFKRAIEESPSKQIFAEKAAVGGFRHVEVQIIGDGTGNVTHLWERECSIQRRYQKIIELAPSVVSDRTLVAKIQYFSLGTFEFLLNPTTKEYYFLEVNPRLQVEHTITESISMTDIVKAQLLLAQGAKLHECGLSMASRAPEHPPTVLSIQLRITAENVDNDWSISIGKITSFQFPTGNGIRVDTYLISGHPTVVSADFDSLIAKLIVTASSWEGVVRKAQIAISDTQITGVKTNIAMLKAIVHHPSFFNKQCDTQWLETTQSELLQKISQLPSSGQTPLATTSASLPAFSTAPPPFRKGDAWSLTLSSPNDNTTTKNQNPQPTHHIELTRIHTNSFPSSLTASLLLTTPSTPTPTPYTVTLLSTTTSASASASISQHRRANPSDPSHIAAPFPGKLVELCVEEGDVVSQGDVLCVIQQMKMEVEEEFEGGGGDCKISERFLDRIALIQDIYSRSSNCFSLDLRQLYEILYLFVFMKRRISVQSWCIVAATATHNEAAMKTNYIDGVLDFSSDLL</sequence>
<keyword evidence="4 6" id="KW-0067">ATP-binding</keyword>
<accession>E4ZXZ6</accession>
<evidence type="ECO:0000256" key="1">
    <source>
        <dbReference type="ARBA" id="ARBA00001953"/>
    </source>
</evidence>
<comment type="cofactor">
    <cofactor evidence="1">
        <name>biotin</name>
        <dbReference type="ChEBI" id="CHEBI:57586"/>
    </cofactor>
</comment>
<dbReference type="SUPFAM" id="SSF51246">
    <property type="entry name" value="Rudiment single hybrid motif"/>
    <property type="match status" value="1"/>
</dbReference>
<dbReference type="eggNOG" id="KOG0369">
    <property type="taxonomic scope" value="Eukaryota"/>
</dbReference>
<evidence type="ECO:0000256" key="4">
    <source>
        <dbReference type="ARBA" id="ARBA00022840"/>
    </source>
</evidence>
<dbReference type="InterPro" id="IPR016185">
    <property type="entry name" value="PreATP-grasp_dom_sf"/>
</dbReference>
<dbReference type="GO" id="GO:0005524">
    <property type="term" value="F:ATP binding"/>
    <property type="evidence" value="ECO:0007669"/>
    <property type="project" value="UniProtKB-UniRule"/>
</dbReference>
<dbReference type="GO" id="GO:0046872">
    <property type="term" value="F:metal ion binding"/>
    <property type="evidence" value="ECO:0007669"/>
    <property type="project" value="InterPro"/>
</dbReference>
<dbReference type="OMA" id="KGDAWSI"/>
<dbReference type="PROSITE" id="PS50979">
    <property type="entry name" value="BC"/>
    <property type="match status" value="1"/>
</dbReference>
<reference evidence="10" key="1">
    <citation type="journal article" date="2011" name="Nat. Commun.">
        <title>Effector diversification within compartments of the Leptosphaeria maculans genome affected by Repeat-Induced Point mutations.</title>
        <authorList>
            <person name="Rouxel T."/>
            <person name="Grandaubert J."/>
            <person name="Hane J.K."/>
            <person name="Hoede C."/>
            <person name="van de Wouw A.P."/>
            <person name="Couloux A."/>
            <person name="Dominguez V."/>
            <person name="Anthouard V."/>
            <person name="Bally P."/>
            <person name="Bourras S."/>
            <person name="Cozijnsen A.J."/>
            <person name="Ciuffetti L.M."/>
            <person name="Degrave A."/>
            <person name="Dilmaghani A."/>
            <person name="Duret L."/>
            <person name="Fudal I."/>
            <person name="Goodwin S.B."/>
            <person name="Gout L."/>
            <person name="Glaser N."/>
            <person name="Linglin J."/>
            <person name="Kema G.H.J."/>
            <person name="Lapalu N."/>
            <person name="Lawrence C.B."/>
            <person name="May K."/>
            <person name="Meyer M."/>
            <person name="Ollivier B."/>
            <person name="Poulain J."/>
            <person name="Schoch C.L."/>
            <person name="Simon A."/>
            <person name="Spatafora J.W."/>
            <person name="Stachowiak A."/>
            <person name="Turgeon B.G."/>
            <person name="Tyler B.M."/>
            <person name="Vincent D."/>
            <person name="Weissenbach J."/>
            <person name="Amselem J."/>
            <person name="Quesneville H."/>
            <person name="Oliver R.P."/>
            <person name="Wincker P."/>
            <person name="Balesdent M.-H."/>
            <person name="Howlett B.J."/>
        </authorList>
    </citation>
    <scope>NUCLEOTIDE SEQUENCE [LARGE SCALE GENOMIC DNA]</scope>
    <source>
        <strain evidence="10">JN3 / isolate v23.1.3 / race Av1-4-5-6-7-8</strain>
    </source>
</reference>
<dbReference type="SMART" id="SM00878">
    <property type="entry name" value="Biotin_carb_C"/>
    <property type="match status" value="1"/>
</dbReference>
<dbReference type="HOGENOM" id="CLU_000395_3_2_1"/>
<proteinExistence type="predicted"/>
<dbReference type="SUPFAM" id="SSF52440">
    <property type="entry name" value="PreATP-grasp domain"/>
    <property type="match status" value="1"/>
</dbReference>
<evidence type="ECO:0000256" key="3">
    <source>
        <dbReference type="ARBA" id="ARBA00022741"/>
    </source>
</evidence>
<feature type="domain" description="ATP-grasp" evidence="7">
    <location>
        <begin position="141"/>
        <end position="325"/>
    </location>
</feature>
<evidence type="ECO:0000256" key="2">
    <source>
        <dbReference type="ARBA" id="ARBA00022598"/>
    </source>
</evidence>
<organism evidence="10">
    <name type="scientific">Leptosphaeria maculans (strain JN3 / isolate v23.1.3 / race Av1-4-5-6-7-8)</name>
    <name type="common">Blackleg fungus</name>
    <name type="synonym">Phoma lingam</name>
    <dbReference type="NCBI Taxonomy" id="985895"/>
    <lineage>
        <taxon>Eukaryota</taxon>
        <taxon>Fungi</taxon>
        <taxon>Dikarya</taxon>
        <taxon>Ascomycota</taxon>
        <taxon>Pezizomycotina</taxon>
        <taxon>Dothideomycetes</taxon>
        <taxon>Pleosporomycetidae</taxon>
        <taxon>Pleosporales</taxon>
        <taxon>Pleosporineae</taxon>
        <taxon>Leptosphaeriaceae</taxon>
        <taxon>Plenodomus</taxon>
        <taxon>Plenodomus lingam/Leptosphaeria maculans species complex</taxon>
    </lineage>
</organism>
<keyword evidence="9" id="KW-0670">Pyruvate</keyword>
<dbReference type="GO" id="GO:0016874">
    <property type="term" value="F:ligase activity"/>
    <property type="evidence" value="ECO:0007669"/>
    <property type="project" value="UniProtKB-KW"/>
</dbReference>
<dbReference type="InterPro" id="IPR000089">
    <property type="entry name" value="Biotin_lipoyl"/>
</dbReference>
<dbReference type="PROSITE" id="PS50975">
    <property type="entry name" value="ATP_GRASP"/>
    <property type="match status" value="1"/>
</dbReference>
<keyword evidence="2" id="KW-0436">Ligase</keyword>
<dbReference type="InterPro" id="IPR005482">
    <property type="entry name" value="Biotin_COase_C"/>
</dbReference>
<evidence type="ECO:0000256" key="5">
    <source>
        <dbReference type="ARBA" id="ARBA00023267"/>
    </source>
</evidence>
<dbReference type="PANTHER" id="PTHR45007">
    <property type="entry name" value="CARBOXYLASE, PUTATIVE (AFU_ORTHOLOGUE AFUA_5G07570)-RELATED"/>
    <property type="match status" value="1"/>
</dbReference>
<dbReference type="VEuPathDB" id="FungiDB:LEMA_P111600.1"/>
<dbReference type="InterPro" id="IPR011054">
    <property type="entry name" value="Rudment_hybrid_motif"/>
</dbReference>
<name>E4ZXZ6_LEPMJ</name>
<dbReference type="InterPro" id="IPR011053">
    <property type="entry name" value="Single_hybrid_motif"/>
</dbReference>
<dbReference type="STRING" id="985895.E4ZXZ6"/>
<evidence type="ECO:0000259" key="7">
    <source>
        <dbReference type="PROSITE" id="PS50975"/>
    </source>
</evidence>
<dbReference type="Proteomes" id="UP000002668">
    <property type="component" value="Genome"/>
</dbReference>
<keyword evidence="5" id="KW-0092">Biotin</keyword>
<dbReference type="Pfam" id="PF00289">
    <property type="entry name" value="Biotin_carb_N"/>
    <property type="match status" value="1"/>
</dbReference>
<dbReference type="InParanoid" id="E4ZXZ6"/>
<dbReference type="PANTHER" id="PTHR45007:SF1">
    <property type="entry name" value="CARBOXYLASE, PUTATIVE (AFU_ORTHOLOGUE AFUA_5G07570)-RELATED"/>
    <property type="match status" value="1"/>
</dbReference>
<dbReference type="AlphaFoldDB" id="E4ZXZ6"/>
<dbReference type="EMBL" id="FP929128">
    <property type="protein sequence ID" value="CBX96241.1"/>
    <property type="molecule type" value="Genomic_DNA"/>
</dbReference>
<dbReference type="PROSITE" id="PS00867">
    <property type="entry name" value="CPSASE_2"/>
    <property type="match status" value="1"/>
</dbReference>
<dbReference type="InterPro" id="IPR005479">
    <property type="entry name" value="CPAse_ATP-bd"/>
</dbReference>
<keyword evidence="10" id="KW-1185">Reference proteome</keyword>
<evidence type="ECO:0000313" key="9">
    <source>
        <dbReference type="EMBL" id="CBX96241.1"/>
    </source>
</evidence>
<dbReference type="InterPro" id="IPR011761">
    <property type="entry name" value="ATP-grasp"/>
</dbReference>
<evidence type="ECO:0000256" key="6">
    <source>
        <dbReference type="PROSITE-ProRule" id="PRU00409"/>
    </source>
</evidence>
<dbReference type="OrthoDB" id="196847at2759"/>
<evidence type="ECO:0000259" key="8">
    <source>
        <dbReference type="PROSITE" id="PS50979"/>
    </source>
</evidence>
<keyword evidence="3 6" id="KW-0547">Nucleotide-binding</keyword>
<protein>
    <submittedName>
        <fullName evidence="9">Similar to carboxylase:pyruvate/acetyl-CoA/propionyl-CoA</fullName>
    </submittedName>
</protein>
<dbReference type="Pfam" id="PF02785">
    <property type="entry name" value="Biotin_carb_C"/>
    <property type="match status" value="1"/>
</dbReference>
<dbReference type="Gene3D" id="2.40.50.100">
    <property type="match status" value="1"/>
</dbReference>
<dbReference type="InterPro" id="IPR011764">
    <property type="entry name" value="Biotin_carboxylation_dom"/>
</dbReference>
<dbReference type="Pfam" id="PF00364">
    <property type="entry name" value="Biotin_lipoyl"/>
    <property type="match status" value="1"/>
</dbReference>
<dbReference type="CDD" id="cd06850">
    <property type="entry name" value="biotinyl_domain"/>
    <property type="match status" value="1"/>
</dbReference>
<dbReference type="Gene3D" id="3.30.470.20">
    <property type="entry name" value="ATP-grasp fold, B domain"/>
    <property type="match status" value="1"/>
</dbReference>
<dbReference type="InterPro" id="IPR005481">
    <property type="entry name" value="BC-like_N"/>
</dbReference>
<dbReference type="FunFam" id="3.30.1490.20:FF:000003">
    <property type="entry name" value="acetyl-CoA carboxylase isoform X1"/>
    <property type="match status" value="1"/>
</dbReference>
<evidence type="ECO:0000313" key="10">
    <source>
        <dbReference type="Proteomes" id="UP000002668"/>
    </source>
</evidence>
<dbReference type="Pfam" id="PF02786">
    <property type="entry name" value="CPSase_L_D2"/>
    <property type="match status" value="1"/>
</dbReference>